<feature type="domain" description="Tyrosine specific protein phosphatases" evidence="2">
    <location>
        <begin position="135"/>
        <end position="193"/>
    </location>
</feature>
<accession>A0A0A0EF69</accession>
<gene>
    <name evidence="3" type="ORF">ATO9_09575</name>
</gene>
<dbReference type="Gene3D" id="3.90.190.10">
    <property type="entry name" value="Protein tyrosine phosphatase superfamily"/>
    <property type="match status" value="1"/>
</dbReference>
<evidence type="ECO:0000259" key="2">
    <source>
        <dbReference type="PROSITE" id="PS50056"/>
    </source>
</evidence>
<protein>
    <recommendedName>
        <fullName evidence="2">Tyrosine specific protein phosphatases domain-containing protein</fullName>
    </recommendedName>
</protein>
<dbReference type="InterPro" id="IPR000387">
    <property type="entry name" value="Tyr_Pase_dom"/>
</dbReference>
<sequence length="259" mass="28829">MIQTGDFFVIQQRKLPFEGAANFRDLGGYPAGPGRQTRWHLVYRSDSLAELTEADLDRLDALDLFALFDFRLPDEAAQKPDRLPDGHAIRLANPGFLPENTDVMLARIRRGQITAAEVIAEVTGHYTLFAERHIANYRDYFRTLLEADGRPVLIHCTSGKDRTGWGSALTLLAAGCDDDTAARDYVLTDQYRRDVAFMFPGGVATETLDVLTSARRAYIDTALATLRRRHGPGNDWMAELGFDAADRQALQALLTEPTA</sequence>
<keyword evidence="4" id="KW-1185">Reference proteome</keyword>
<reference evidence="3 4" key="1">
    <citation type="journal article" date="2015" name="Antonie Van Leeuwenhoek">
        <title>Pseudooceanicola atlanticus gen. nov. sp. nov., isolated from surface seawater of the Atlantic Ocean and reclassification of Oceanicola batsensis, Oceanicola marinus, Oceanicola nitratireducens, Oceanicola nanhaiensis, Oceanicola antarcticus and Oceanicola flagellatus, as Pseudooceanicola batsensis comb. nov., Pseudooceanicola marinus comb. nov., Pseudooceanicola nitratireducens comb. nov., Pseudooceanicola nanhaiensis comb. nov., Pseudooceanicola antarcticus comb. nov., and Pseudooceanicola flagellatus comb. nov.</title>
        <authorList>
            <person name="Lai Q."/>
            <person name="Li G."/>
            <person name="Liu X."/>
            <person name="Du Y."/>
            <person name="Sun F."/>
            <person name="Shao Z."/>
        </authorList>
    </citation>
    <scope>NUCLEOTIDE SEQUENCE [LARGE SCALE GENOMIC DNA]</scope>
    <source>
        <strain evidence="3 4">22II-s11g</strain>
    </source>
</reference>
<dbReference type="GO" id="GO:0004721">
    <property type="term" value="F:phosphoprotein phosphatase activity"/>
    <property type="evidence" value="ECO:0007669"/>
    <property type="project" value="InterPro"/>
</dbReference>
<name>A0A0A0EF69_9RHOB</name>
<proteinExistence type="inferred from homology"/>
<organism evidence="3 4">
    <name type="scientific">Pseudooceanicola atlanticus</name>
    <dbReference type="NCBI Taxonomy" id="1461694"/>
    <lineage>
        <taxon>Bacteria</taxon>
        <taxon>Pseudomonadati</taxon>
        <taxon>Pseudomonadota</taxon>
        <taxon>Alphaproteobacteria</taxon>
        <taxon>Rhodobacterales</taxon>
        <taxon>Paracoccaceae</taxon>
        <taxon>Pseudooceanicola</taxon>
    </lineage>
</organism>
<evidence type="ECO:0000313" key="3">
    <source>
        <dbReference type="EMBL" id="KGM48940.1"/>
    </source>
</evidence>
<dbReference type="eggNOG" id="COG2365">
    <property type="taxonomic scope" value="Bacteria"/>
</dbReference>
<dbReference type="PROSITE" id="PS00383">
    <property type="entry name" value="TYR_PHOSPHATASE_1"/>
    <property type="match status" value="1"/>
</dbReference>
<evidence type="ECO:0000256" key="1">
    <source>
        <dbReference type="ARBA" id="ARBA00009580"/>
    </source>
</evidence>
<dbReference type="Pfam" id="PF13350">
    <property type="entry name" value="Y_phosphatase3"/>
    <property type="match status" value="1"/>
</dbReference>
<dbReference type="PANTHER" id="PTHR31126">
    <property type="entry name" value="TYROSINE-PROTEIN PHOSPHATASE"/>
    <property type="match status" value="1"/>
</dbReference>
<dbReference type="Proteomes" id="UP000030004">
    <property type="component" value="Unassembled WGS sequence"/>
</dbReference>
<comment type="caution">
    <text evidence="3">The sequence shown here is derived from an EMBL/GenBank/DDBJ whole genome shotgun (WGS) entry which is preliminary data.</text>
</comment>
<dbReference type="InterPro" id="IPR029021">
    <property type="entry name" value="Prot-tyrosine_phosphatase-like"/>
</dbReference>
<dbReference type="EMBL" id="AQQX01000003">
    <property type="protein sequence ID" value="KGM48940.1"/>
    <property type="molecule type" value="Genomic_DNA"/>
</dbReference>
<dbReference type="AlphaFoldDB" id="A0A0A0EF69"/>
<dbReference type="STRING" id="1461694.ATO9_09575"/>
<dbReference type="InterPro" id="IPR016130">
    <property type="entry name" value="Tyr_Pase_AS"/>
</dbReference>
<dbReference type="InterPro" id="IPR026893">
    <property type="entry name" value="Tyr/Ser_Pase_IphP-type"/>
</dbReference>
<evidence type="ECO:0000313" key="4">
    <source>
        <dbReference type="Proteomes" id="UP000030004"/>
    </source>
</evidence>
<dbReference type="PROSITE" id="PS50056">
    <property type="entry name" value="TYR_PHOSPHATASE_2"/>
    <property type="match status" value="1"/>
</dbReference>
<dbReference type="PANTHER" id="PTHR31126:SF1">
    <property type="entry name" value="TYROSINE SPECIFIC PROTEIN PHOSPHATASES DOMAIN-CONTAINING PROTEIN"/>
    <property type="match status" value="1"/>
</dbReference>
<dbReference type="SUPFAM" id="SSF52799">
    <property type="entry name" value="(Phosphotyrosine protein) phosphatases II"/>
    <property type="match status" value="1"/>
</dbReference>
<comment type="similarity">
    <text evidence="1">Belongs to the protein-tyrosine phosphatase family.</text>
</comment>